<dbReference type="GO" id="GO:0016787">
    <property type="term" value="F:hydrolase activity"/>
    <property type="evidence" value="ECO:0007669"/>
    <property type="project" value="UniProtKB-KW"/>
</dbReference>
<keyword evidence="2" id="KW-0378">Hydrolase</keyword>
<gene>
    <name evidence="2" type="ORF">NCTC5047_00674</name>
</gene>
<feature type="chain" id="PRO_5016904750" evidence="1">
    <location>
        <begin position="28"/>
        <end position="80"/>
    </location>
</feature>
<dbReference type="AlphaFoldDB" id="A0A377X9B1"/>
<dbReference type="EMBL" id="UGLH01000004">
    <property type="protein sequence ID" value="STT72988.1"/>
    <property type="molecule type" value="Genomic_DNA"/>
</dbReference>
<accession>A0A377X9B1</accession>
<keyword evidence="1" id="KW-0732">Signal</keyword>
<reference evidence="2 3" key="1">
    <citation type="submission" date="2018-06" db="EMBL/GenBank/DDBJ databases">
        <authorList>
            <consortium name="Pathogen Informatics"/>
            <person name="Doyle S."/>
        </authorList>
    </citation>
    <scope>NUCLEOTIDE SEQUENCE [LARGE SCALE GENOMIC DNA]</scope>
    <source>
        <strain evidence="2 3">NCTC5047</strain>
    </source>
</reference>
<proteinExistence type="predicted"/>
<dbReference type="Proteomes" id="UP000254340">
    <property type="component" value="Unassembled WGS sequence"/>
</dbReference>
<evidence type="ECO:0000313" key="2">
    <source>
        <dbReference type="EMBL" id="STT72988.1"/>
    </source>
</evidence>
<evidence type="ECO:0000313" key="3">
    <source>
        <dbReference type="Proteomes" id="UP000254340"/>
    </source>
</evidence>
<evidence type="ECO:0000256" key="1">
    <source>
        <dbReference type="SAM" id="SignalP"/>
    </source>
</evidence>
<feature type="signal peptide" evidence="1">
    <location>
        <begin position="1"/>
        <end position="27"/>
    </location>
</feature>
<organism evidence="2 3">
    <name type="scientific">Klebsiella pneumoniae</name>
    <dbReference type="NCBI Taxonomy" id="573"/>
    <lineage>
        <taxon>Bacteria</taxon>
        <taxon>Pseudomonadati</taxon>
        <taxon>Pseudomonadota</taxon>
        <taxon>Gammaproteobacteria</taxon>
        <taxon>Enterobacterales</taxon>
        <taxon>Enterobacteriaceae</taxon>
        <taxon>Klebsiella/Raoultella group</taxon>
        <taxon>Klebsiella</taxon>
        <taxon>Klebsiella pneumoniae complex</taxon>
    </lineage>
</organism>
<protein>
    <submittedName>
        <fullName evidence="2">Putative epoxide hydrolase protein</fullName>
    </submittedName>
</protein>
<name>A0A377X9B1_KLEPN</name>
<sequence>MNRLSLVRYTSAVALGLSTLWSAAVCAAEDAGAFDKIQQIRAGDLNIGYVDIGPRDGQPVIPAARLAPTIFRAMPRWRRL</sequence>